<dbReference type="AlphaFoldDB" id="A0A6C0HRT0"/>
<name>A0A6C0HRT0_9ZZZZ</name>
<protein>
    <submittedName>
        <fullName evidence="1">Uncharacterized protein</fullName>
    </submittedName>
</protein>
<proteinExistence type="predicted"/>
<evidence type="ECO:0000313" key="1">
    <source>
        <dbReference type="EMBL" id="QHT83090.1"/>
    </source>
</evidence>
<dbReference type="EMBL" id="MN740006">
    <property type="protein sequence ID" value="QHT83090.1"/>
    <property type="molecule type" value="Genomic_DNA"/>
</dbReference>
<accession>A0A6C0HRT0</accession>
<reference evidence="1" key="1">
    <citation type="journal article" date="2020" name="Nature">
        <title>Giant virus diversity and host interactions through global metagenomics.</title>
        <authorList>
            <person name="Schulz F."/>
            <person name="Roux S."/>
            <person name="Paez-Espino D."/>
            <person name="Jungbluth S."/>
            <person name="Walsh D.A."/>
            <person name="Denef V.J."/>
            <person name="McMahon K.D."/>
            <person name="Konstantinidis K.T."/>
            <person name="Eloe-Fadrosh E.A."/>
            <person name="Kyrpides N.C."/>
            <person name="Woyke T."/>
        </authorList>
    </citation>
    <scope>NUCLEOTIDE SEQUENCE</scope>
    <source>
        <strain evidence="1">GVMAG-M-3300023184-167</strain>
    </source>
</reference>
<sequence>MFFSEKNKQILIQLVNDFPNLQTKNITSSMKEFYSDADKSLSLLDLNKAFLLYLQKDLKPVQPKVEVNYETITDEVSKNMAMDILLEISLMKQEMSEIKKMLLIITQLINNFTVAKNADLC</sequence>
<organism evidence="1">
    <name type="scientific">viral metagenome</name>
    <dbReference type="NCBI Taxonomy" id="1070528"/>
    <lineage>
        <taxon>unclassified sequences</taxon>
        <taxon>metagenomes</taxon>
        <taxon>organismal metagenomes</taxon>
    </lineage>
</organism>